<accession>A0A8S1JGK9</accession>
<keyword evidence="1" id="KW-0472">Membrane</keyword>
<keyword evidence="1" id="KW-1133">Transmembrane helix</keyword>
<evidence type="ECO:0000313" key="2">
    <source>
        <dbReference type="EMBL" id="CAD7703214.1"/>
    </source>
</evidence>
<keyword evidence="1" id="KW-0812">Transmembrane</keyword>
<evidence type="ECO:0000313" key="3">
    <source>
        <dbReference type="Proteomes" id="UP000708148"/>
    </source>
</evidence>
<organism evidence="2 3">
    <name type="scientific">Ostreobium quekettii</name>
    <dbReference type="NCBI Taxonomy" id="121088"/>
    <lineage>
        <taxon>Eukaryota</taxon>
        <taxon>Viridiplantae</taxon>
        <taxon>Chlorophyta</taxon>
        <taxon>core chlorophytes</taxon>
        <taxon>Ulvophyceae</taxon>
        <taxon>TCBD clade</taxon>
        <taxon>Bryopsidales</taxon>
        <taxon>Ostreobineae</taxon>
        <taxon>Ostreobiaceae</taxon>
        <taxon>Ostreobium</taxon>
    </lineage>
</organism>
<dbReference type="Proteomes" id="UP000708148">
    <property type="component" value="Unassembled WGS sequence"/>
</dbReference>
<keyword evidence="3" id="KW-1185">Reference proteome</keyword>
<proteinExistence type="predicted"/>
<dbReference type="AlphaFoldDB" id="A0A8S1JGK9"/>
<reference evidence="2" key="1">
    <citation type="submission" date="2020-12" db="EMBL/GenBank/DDBJ databases">
        <authorList>
            <person name="Iha C."/>
        </authorList>
    </citation>
    <scope>NUCLEOTIDE SEQUENCE</scope>
</reference>
<sequence>MPLASHQWAGLSFVSMLVKQLNWCVVCPVSNLALLLLLLLKLRPSSDSKKAEEQHPSRVLARTDVDNVTEQFRQLRITQAHRRKVFQYHTHHGYQAGQLVHACENWQWSSSVYW</sequence>
<dbReference type="EMBL" id="CAJHUC010002119">
    <property type="protein sequence ID" value="CAD7703214.1"/>
    <property type="molecule type" value="Genomic_DNA"/>
</dbReference>
<evidence type="ECO:0000256" key="1">
    <source>
        <dbReference type="SAM" id="Phobius"/>
    </source>
</evidence>
<protein>
    <submittedName>
        <fullName evidence="2">Uncharacterized protein</fullName>
    </submittedName>
</protein>
<comment type="caution">
    <text evidence="2">The sequence shown here is derived from an EMBL/GenBank/DDBJ whole genome shotgun (WGS) entry which is preliminary data.</text>
</comment>
<feature type="transmembrane region" description="Helical" evidence="1">
    <location>
        <begin position="20"/>
        <end position="40"/>
    </location>
</feature>
<name>A0A8S1JGK9_9CHLO</name>
<gene>
    <name evidence="2" type="ORF">OSTQU699_LOCUS8571</name>
</gene>